<dbReference type="PANTHER" id="PTHR46820">
    <property type="entry name" value="HISTONE-LYSINE N-METHYLTRANSFERASE SETD7"/>
    <property type="match status" value="1"/>
</dbReference>
<feature type="compositionally biased region" description="Basic and acidic residues" evidence="1">
    <location>
        <begin position="257"/>
        <end position="269"/>
    </location>
</feature>
<dbReference type="GO" id="GO:0005634">
    <property type="term" value="C:nucleus"/>
    <property type="evidence" value="ECO:0007669"/>
    <property type="project" value="TreeGrafter"/>
</dbReference>
<feature type="domain" description="SET" evidence="2">
    <location>
        <begin position="111"/>
        <end position="231"/>
    </location>
</feature>
<dbReference type="EMBL" id="CAMPGE010016530">
    <property type="protein sequence ID" value="CAI2375082.1"/>
    <property type="molecule type" value="Genomic_DNA"/>
</dbReference>
<evidence type="ECO:0000313" key="4">
    <source>
        <dbReference type="Proteomes" id="UP001295684"/>
    </source>
</evidence>
<protein>
    <recommendedName>
        <fullName evidence="2">SET domain-containing protein</fullName>
    </recommendedName>
</protein>
<feature type="compositionally biased region" description="Basic and acidic residues" evidence="1">
    <location>
        <begin position="9"/>
        <end position="29"/>
    </location>
</feature>
<dbReference type="AlphaFoldDB" id="A0AAD2CZX2"/>
<proteinExistence type="predicted"/>
<name>A0AAD2CZX2_EUPCR</name>
<evidence type="ECO:0000313" key="3">
    <source>
        <dbReference type="EMBL" id="CAI2375082.1"/>
    </source>
</evidence>
<dbReference type="SUPFAM" id="SSF82185">
    <property type="entry name" value="Histone H3 K4-specific methyltransferase SET7/9 N-terminal domain"/>
    <property type="match status" value="1"/>
</dbReference>
<gene>
    <name evidence="3" type="ORF">ECRASSUSDP1_LOCUS16442</name>
</gene>
<organism evidence="3 4">
    <name type="scientific">Euplotes crassus</name>
    <dbReference type="NCBI Taxonomy" id="5936"/>
    <lineage>
        <taxon>Eukaryota</taxon>
        <taxon>Sar</taxon>
        <taxon>Alveolata</taxon>
        <taxon>Ciliophora</taxon>
        <taxon>Intramacronucleata</taxon>
        <taxon>Spirotrichea</taxon>
        <taxon>Hypotrichia</taxon>
        <taxon>Euplotida</taxon>
        <taxon>Euplotidae</taxon>
        <taxon>Moneuplotes</taxon>
    </lineage>
</organism>
<dbReference type="Gene3D" id="2.20.110.10">
    <property type="entry name" value="Histone H3 K4-specific methyltransferase SET7/9 N-terminal domain"/>
    <property type="match status" value="1"/>
</dbReference>
<feature type="region of interest" description="Disordered" evidence="1">
    <location>
        <begin position="257"/>
        <end position="282"/>
    </location>
</feature>
<dbReference type="Pfam" id="PF00856">
    <property type="entry name" value="SET"/>
    <property type="match status" value="1"/>
</dbReference>
<dbReference type="SUPFAM" id="SSF82199">
    <property type="entry name" value="SET domain"/>
    <property type="match status" value="1"/>
</dbReference>
<dbReference type="Proteomes" id="UP001295684">
    <property type="component" value="Unassembled WGS sequence"/>
</dbReference>
<feature type="region of interest" description="Disordered" evidence="1">
    <location>
        <begin position="1"/>
        <end position="29"/>
    </location>
</feature>
<dbReference type="GO" id="GO:0003682">
    <property type="term" value="F:chromatin binding"/>
    <property type="evidence" value="ECO:0007669"/>
    <property type="project" value="TreeGrafter"/>
</dbReference>
<sequence length="282" mass="33001">MNKTTPSPDQDHQTPEEQKDFQNIEKNGKCTEHLNGDCRLEGEWKKNELHGKVTFFYPDGSRIEGIAEEGDFISGAYYDHKGKKIKKLKVDFVKREEMPDFKHDKDPYEKRFLKVKEVEGKGQGLFAKRLIKQGQLCSLYSGTLIPHYKVDRRRWEFNSNTIEADPNFSIDVPSPYHNLEEYSASLGHKANHSFEPNSKYVFLFHPKFGDIMSVVATKDIEPGEEITVNYGYSKHARGPKWYREARKAYRKEQKQIEIAERKRQREVSKPKAKITSKRRKLE</sequence>
<dbReference type="InterPro" id="IPR046341">
    <property type="entry name" value="SET_dom_sf"/>
</dbReference>
<dbReference type="GO" id="GO:0005694">
    <property type="term" value="C:chromosome"/>
    <property type="evidence" value="ECO:0007669"/>
    <property type="project" value="TreeGrafter"/>
</dbReference>
<dbReference type="Gene3D" id="2.170.270.10">
    <property type="entry name" value="SET domain"/>
    <property type="match status" value="1"/>
</dbReference>
<comment type="caution">
    <text evidence="3">The sequence shown here is derived from an EMBL/GenBank/DDBJ whole genome shotgun (WGS) entry which is preliminary data.</text>
</comment>
<dbReference type="SMART" id="SM00317">
    <property type="entry name" value="SET"/>
    <property type="match status" value="1"/>
</dbReference>
<dbReference type="PANTHER" id="PTHR46820:SF1">
    <property type="entry name" value="HISTONE-LYSINE N-METHYLTRANSFERASE SETD7"/>
    <property type="match status" value="1"/>
</dbReference>
<dbReference type="InterPro" id="IPR001214">
    <property type="entry name" value="SET_dom"/>
</dbReference>
<keyword evidence="4" id="KW-1185">Reference proteome</keyword>
<reference evidence="3" key="1">
    <citation type="submission" date="2023-07" db="EMBL/GenBank/DDBJ databases">
        <authorList>
            <consortium name="AG Swart"/>
            <person name="Singh M."/>
            <person name="Singh A."/>
            <person name="Seah K."/>
            <person name="Emmerich C."/>
        </authorList>
    </citation>
    <scope>NUCLEOTIDE SEQUENCE</scope>
    <source>
        <strain evidence="3">DP1</strain>
    </source>
</reference>
<dbReference type="PROSITE" id="PS50280">
    <property type="entry name" value="SET"/>
    <property type="match status" value="1"/>
</dbReference>
<dbReference type="GO" id="GO:0070828">
    <property type="term" value="P:heterochromatin organization"/>
    <property type="evidence" value="ECO:0007669"/>
    <property type="project" value="TreeGrafter"/>
</dbReference>
<evidence type="ECO:0000256" key="1">
    <source>
        <dbReference type="SAM" id="MobiDB-lite"/>
    </source>
</evidence>
<evidence type="ECO:0000259" key="2">
    <source>
        <dbReference type="PROSITE" id="PS50280"/>
    </source>
</evidence>
<accession>A0AAD2CZX2</accession>
<feature type="compositionally biased region" description="Basic residues" evidence="1">
    <location>
        <begin position="270"/>
        <end position="282"/>
    </location>
</feature>